<protein>
    <submittedName>
        <fullName evidence="1">Uncharacterized protein</fullName>
    </submittedName>
</protein>
<reference evidence="1 2" key="2">
    <citation type="submission" date="2015-01" db="EMBL/GenBank/DDBJ databases">
        <authorList>
            <consortium name="NBRP consortium"/>
            <person name="Sawabe T."/>
            <person name="Meirelles P."/>
            <person name="Feng G."/>
            <person name="Sayaka M."/>
            <person name="Hattori M."/>
            <person name="Ohkuma M."/>
        </authorList>
    </citation>
    <scope>NUCLEOTIDE SEQUENCE [LARGE SCALE GENOMIC DNA]</scope>
    <source>
        <strain evidence="1 2">JCM19232</strain>
    </source>
</reference>
<dbReference type="AlphaFoldDB" id="A0A0B8P261"/>
<organism evidence="1 2">
    <name type="scientific">Vibrio ishigakensis</name>
    <dbReference type="NCBI Taxonomy" id="1481914"/>
    <lineage>
        <taxon>Bacteria</taxon>
        <taxon>Pseudomonadati</taxon>
        <taxon>Pseudomonadota</taxon>
        <taxon>Gammaproteobacteria</taxon>
        <taxon>Vibrionales</taxon>
        <taxon>Vibrionaceae</taxon>
        <taxon>Vibrio</taxon>
    </lineage>
</organism>
<sequence>MFTSLKGVLDYHAIKCLSTALKPFFSPYAKARRCRKTEMEK</sequence>
<dbReference type="Proteomes" id="UP000031670">
    <property type="component" value="Unassembled WGS sequence"/>
</dbReference>
<name>A0A0B8P261_9VIBR</name>
<gene>
    <name evidence="1" type="ORF">JCM19232_639</name>
</gene>
<dbReference type="EMBL" id="BBSA01000001">
    <property type="protein sequence ID" value="GAM60306.1"/>
    <property type="molecule type" value="Genomic_DNA"/>
</dbReference>
<comment type="caution">
    <text evidence="1">The sequence shown here is derived from an EMBL/GenBank/DDBJ whole genome shotgun (WGS) entry which is preliminary data.</text>
</comment>
<evidence type="ECO:0000313" key="2">
    <source>
        <dbReference type="Proteomes" id="UP000031670"/>
    </source>
</evidence>
<proteinExistence type="predicted"/>
<accession>A0A0B8P261</accession>
<evidence type="ECO:0000313" key="1">
    <source>
        <dbReference type="EMBL" id="GAM60306.1"/>
    </source>
</evidence>
<reference evidence="1 2" key="1">
    <citation type="submission" date="2015-01" db="EMBL/GenBank/DDBJ databases">
        <title>Vibrio sp. C5 JCM 19232 whole genome shotgun sequence.</title>
        <authorList>
            <person name="Sawabe T."/>
            <person name="Meirelles P."/>
            <person name="Feng G."/>
            <person name="Sayaka M."/>
            <person name="Hattori M."/>
            <person name="Ohkuma M."/>
        </authorList>
    </citation>
    <scope>NUCLEOTIDE SEQUENCE [LARGE SCALE GENOMIC DNA]</scope>
    <source>
        <strain evidence="1 2">JCM19232</strain>
    </source>
</reference>